<dbReference type="Proteomes" id="UP001261666">
    <property type="component" value="Unassembled WGS sequence"/>
</dbReference>
<sequence>MSYQQPPAYGAPSGGGLYFISIMGQEQGPLDVN</sequence>
<evidence type="ECO:0000313" key="1">
    <source>
        <dbReference type="EMBL" id="MDR6209084.1"/>
    </source>
</evidence>
<comment type="caution">
    <text evidence="1">The sequence shown here is derived from an EMBL/GenBank/DDBJ whole genome shotgun (WGS) entry which is preliminary data.</text>
</comment>
<organism evidence="1 2">
    <name type="scientific">Nocardioides zeae</name>
    <dbReference type="NCBI Taxonomy" id="1457234"/>
    <lineage>
        <taxon>Bacteria</taxon>
        <taxon>Bacillati</taxon>
        <taxon>Actinomycetota</taxon>
        <taxon>Actinomycetes</taxon>
        <taxon>Propionibacteriales</taxon>
        <taxon>Nocardioidaceae</taxon>
        <taxon>Nocardioides</taxon>
    </lineage>
</organism>
<protein>
    <submittedName>
        <fullName evidence="1">Uncharacterized protein</fullName>
    </submittedName>
</protein>
<gene>
    <name evidence="1" type="ORF">QE364_000776</name>
</gene>
<proteinExistence type="predicted"/>
<accession>A0ACC6IEG4</accession>
<dbReference type="EMBL" id="JAVIZJ010000002">
    <property type="protein sequence ID" value="MDR6209084.1"/>
    <property type="molecule type" value="Genomic_DNA"/>
</dbReference>
<evidence type="ECO:0000313" key="2">
    <source>
        <dbReference type="Proteomes" id="UP001261666"/>
    </source>
</evidence>
<keyword evidence="2" id="KW-1185">Reference proteome</keyword>
<reference evidence="1" key="1">
    <citation type="submission" date="2023-08" db="EMBL/GenBank/DDBJ databases">
        <title>Functional and genomic diversity of the sorghum phyllosphere microbiome.</title>
        <authorList>
            <person name="Shade A."/>
        </authorList>
    </citation>
    <scope>NUCLEOTIDE SEQUENCE</scope>
    <source>
        <strain evidence="1">SORGH_AS_0885</strain>
    </source>
</reference>
<name>A0ACC6IEG4_9ACTN</name>